<dbReference type="AlphaFoldDB" id="A0AAN9XFZ4"/>
<organism evidence="2 3">
    <name type="scientific">Psophocarpus tetragonolobus</name>
    <name type="common">Winged bean</name>
    <name type="synonym">Dolichos tetragonolobus</name>
    <dbReference type="NCBI Taxonomy" id="3891"/>
    <lineage>
        <taxon>Eukaryota</taxon>
        <taxon>Viridiplantae</taxon>
        <taxon>Streptophyta</taxon>
        <taxon>Embryophyta</taxon>
        <taxon>Tracheophyta</taxon>
        <taxon>Spermatophyta</taxon>
        <taxon>Magnoliopsida</taxon>
        <taxon>eudicotyledons</taxon>
        <taxon>Gunneridae</taxon>
        <taxon>Pentapetalae</taxon>
        <taxon>rosids</taxon>
        <taxon>fabids</taxon>
        <taxon>Fabales</taxon>
        <taxon>Fabaceae</taxon>
        <taxon>Papilionoideae</taxon>
        <taxon>50 kb inversion clade</taxon>
        <taxon>NPAAA clade</taxon>
        <taxon>indigoferoid/millettioid clade</taxon>
        <taxon>Phaseoleae</taxon>
        <taxon>Psophocarpus</taxon>
    </lineage>
</organism>
<evidence type="ECO:0000313" key="2">
    <source>
        <dbReference type="EMBL" id="KAK7390756.1"/>
    </source>
</evidence>
<evidence type="ECO:0000313" key="3">
    <source>
        <dbReference type="Proteomes" id="UP001386955"/>
    </source>
</evidence>
<proteinExistence type="predicted"/>
<keyword evidence="3" id="KW-1185">Reference proteome</keyword>
<feature type="region of interest" description="Disordered" evidence="1">
    <location>
        <begin position="59"/>
        <end position="108"/>
    </location>
</feature>
<dbReference type="Proteomes" id="UP001386955">
    <property type="component" value="Unassembled WGS sequence"/>
</dbReference>
<reference evidence="2 3" key="1">
    <citation type="submission" date="2024-01" db="EMBL/GenBank/DDBJ databases">
        <title>The genomes of 5 underutilized Papilionoideae crops provide insights into root nodulation and disease resistanc.</title>
        <authorList>
            <person name="Jiang F."/>
        </authorList>
    </citation>
    <scope>NUCLEOTIDE SEQUENCE [LARGE SCALE GENOMIC DNA]</scope>
    <source>
        <strain evidence="2">DUOXIRENSHENG_FW03</strain>
        <tissue evidence="2">Leaves</tissue>
    </source>
</reference>
<sequence length="117" mass="12881">MKGDTHYPQPWGRLARVRHEKANSKYLICPSSMVDLVSSRAEEVTSATEPIVGVLLPLADGSSKAESEDEKDDGGAFEMAQRVVVKPTRGTTKGVGSPEVKKRKGRKEKHVFKFVLE</sequence>
<protein>
    <submittedName>
        <fullName evidence="2">Uncharacterized protein</fullName>
    </submittedName>
</protein>
<name>A0AAN9XFZ4_PSOTE</name>
<comment type="caution">
    <text evidence="2">The sequence shown here is derived from an EMBL/GenBank/DDBJ whole genome shotgun (WGS) entry which is preliminary data.</text>
</comment>
<accession>A0AAN9XFZ4</accession>
<gene>
    <name evidence="2" type="ORF">VNO78_18811</name>
</gene>
<evidence type="ECO:0000256" key="1">
    <source>
        <dbReference type="SAM" id="MobiDB-lite"/>
    </source>
</evidence>
<dbReference type="EMBL" id="JAYMYS010000005">
    <property type="protein sequence ID" value="KAK7390756.1"/>
    <property type="molecule type" value="Genomic_DNA"/>
</dbReference>